<proteinExistence type="predicted"/>
<evidence type="ECO:0000256" key="1">
    <source>
        <dbReference type="SAM" id="Coils"/>
    </source>
</evidence>
<evidence type="ECO:0000313" key="2">
    <source>
        <dbReference type="EMBL" id="KII66720.1"/>
    </source>
</evidence>
<keyword evidence="3" id="KW-1185">Reference proteome</keyword>
<reference evidence="2 3" key="1">
    <citation type="journal article" date="2014" name="Genome Biol. Evol.">
        <title>The genome of the myxosporean Thelohanellus kitauei shows adaptations to nutrient acquisition within its fish host.</title>
        <authorList>
            <person name="Yang Y."/>
            <person name="Xiong J."/>
            <person name="Zhou Z."/>
            <person name="Huo F."/>
            <person name="Miao W."/>
            <person name="Ran C."/>
            <person name="Liu Y."/>
            <person name="Zhang J."/>
            <person name="Feng J."/>
            <person name="Wang M."/>
            <person name="Wang M."/>
            <person name="Wang L."/>
            <person name="Yao B."/>
        </authorList>
    </citation>
    <scope>NUCLEOTIDE SEQUENCE [LARGE SCALE GENOMIC DNA]</scope>
    <source>
        <strain evidence="2">Wuqing</strain>
    </source>
</reference>
<dbReference type="EMBL" id="JWZT01003471">
    <property type="protein sequence ID" value="KII66720.1"/>
    <property type="molecule type" value="Genomic_DNA"/>
</dbReference>
<keyword evidence="1" id="KW-0175">Coiled coil</keyword>
<feature type="coiled-coil region" evidence="1">
    <location>
        <begin position="23"/>
        <end position="50"/>
    </location>
</feature>
<accession>A0A0C2MQY7</accession>
<sequence length="116" mass="13865">MRESLLQSMDVNYKVQKEGRKELKHLNMEMEQWNAMLTEIENMLAGQNDENNIKSRSLNVDIEQITTMIFNIEQQRNNWITIINFTNLNLESIIEQMAENQQNLKKLRKQMTSFNE</sequence>
<dbReference type="AlphaFoldDB" id="A0A0C2MQY7"/>
<gene>
    <name evidence="2" type="ORF">RF11_03767</name>
</gene>
<name>A0A0C2MQY7_THEKT</name>
<organism evidence="2 3">
    <name type="scientific">Thelohanellus kitauei</name>
    <name type="common">Myxosporean</name>
    <dbReference type="NCBI Taxonomy" id="669202"/>
    <lineage>
        <taxon>Eukaryota</taxon>
        <taxon>Metazoa</taxon>
        <taxon>Cnidaria</taxon>
        <taxon>Myxozoa</taxon>
        <taxon>Myxosporea</taxon>
        <taxon>Bivalvulida</taxon>
        <taxon>Platysporina</taxon>
        <taxon>Myxobolidae</taxon>
        <taxon>Thelohanellus</taxon>
    </lineage>
</organism>
<evidence type="ECO:0000313" key="3">
    <source>
        <dbReference type="Proteomes" id="UP000031668"/>
    </source>
</evidence>
<comment type="caution">
    <text evidence="2">The sequence shown here is derived from an EMBL/GenBank/DDBJ whole genome shotgun (WGS) entry which is preliminary data.</text>
</comment>
<protein>
    <submittedName>
        <fullName evidence="2">Uncharacterized protein</fullName>
    </submittedName>
</protein>
<dbReference type="Proteomes" id="UP000031668">
    <property type="component" value="Unassembled WGS sequence"/>
</dbReference>